<reference evidence="4 5" key="1">
    <citation type="submission" date="2022-02" db="EMBL/GenBank/DDBJ databases">
        <title>Mesosutterella porci, a novel member of the family Sutterellaceae from pig feces.</title>
        <authorList>
            <person name="Wylensek D."/>
            <person name="Clavel T."/>
        </authorList>
    </citation>
    <scope>NUCLEOTIDE SEQUENCE [LARGE SCALE GENOMIC DNA]</scope>
    <source>
        <strain evidence="5">oilRF-744-wt-GAM-9</strain>
    </source>
</reference>
<evidence type="ECO:0000313" key="4">
    <source>
        <dbReference type="EMBL" id="MCG5030907.1"/>
    </source>
</evidence>
<evidence type="ECO:0000313" key="5">
    <source>
        <dbReference type="Proteomes" id="UP001297600"/>
    </source>
</evidence>
<dbReference type="PANTHER" id="PTHR44196">
    <property type="entry name" value="DEHYDROGENASE/REDUCTASE SDR FAMILY MEMBER 7B"/>
    <property type="match status" value="1"/>
</dbReference>
<dbReference type="EMBL" id="JAKNCT010000006">
    <property type="protein sequence ID" value="MCG5030907.1"/>
    <property type="molecule type" value="Genomic_DNA"/>
</dbReference>
<comment type="similarity">
    <text evidence="1">Belongs to the short-chain dehydrogenases/reductases (SDR) family.</text>
</comment>
<dbReference type="InterPro" id="IPR036291">
    <property type="entry name" value="NAD(P)-bd_dom_sf"/>
</dbReference>
<dbReference type="PANTHER" id="PTHR44196:SF3">
    <property type="entry name" value="SHORT CHAIN DEHYDROGENASE FAMILY PROTEIN"/>
    <property type="match status" value="1"/>
</dbReference>
<comment type="caution">
    <text evidence="4">The sequence shown here is derived from an EMBL/GenBank/DDBJ whole genome shotgun (WGS) entry which is preliminary data.</text>
</comment>
<gene>
    <name evidence="4" type="ORF">MAF45_05540</name>
</gene>
<evidence type="ECO:0000256" key="1">
    <source>
        <dbReference type="ARBA" id="ARBA00006484"/>
    </source>
</evidence>
<keyword evidence="2" id="KW-0560">Oxidoreductase</keyword>
<organism evidence="4 5">
    <name type="scientific">Mesosutterella porci</name>
    <dbReference type="NCBI Taxonomy" id="2915351"/>
    <lineage>
        <taxon>Bacteria</taxon>
        <taxon>Pseudomonadati</taxon>
        <taxon>Pseudomonadota</taxon>
        <taxon>Betaproteobacteria</taxon>
        <taxon>Burkholderiales</taxon>
        <taxon>Sutterellaceae</taxon>
        <taxon>Mesosutterella</taxon>
    </lineage>
</organism>
<accession>A0ABS9MR99</accession>
<name>A0ABS9MR99_9BURK</name>
<feature type="compositionally biased region" description="Polar residues" evidence="3">
    <location>
        <begin position="304"/>
        <end position="313"/>
    </location>
</feature>
<dbReference type="Gene3D" id="3.40.50.720">
    <property type="entry name" value="NAD(P)-binding Rossmann-like Domain"/>
    <property type="match status" value="1"/>
</dbReference>
<dbReference type="RefSeq" id="WP_237978563.1">
    <property type="nucleotide sequence ID" value="NZ_JAKNCT010000006.1"/>
</dbReference>
<dbReference type="Proteomes" id="UP001297600">
    <property type="component" value="Unassembled WGS sequence"/>
</dbReference>
<evidence type="ECO:0000256" key="3">
    <source>
        <dbReference type="SAM" id="MobiDB-lite"/>
    </source>
</evidence>
<dbReference type="SUPFAM" id="SSF51735">
    <property type="entry name" value="NAD(P)-binding Rossmann-fold domains"/>
    <property type="match status" value="1"/>
</dbReference>
<dbReference type="InterPro" id="IPR002347">
    <property type="entry name" value="SDR_fam"/>
</dbReference>
<sequence>MAKNVVIMGATSGIGEELARRFAALGCDLAIAGRREDRLRQISEKLQAETGAKVIWEKIDVRSDEAPLGLSHLVRELGGVDLYIHASGVGSENPDLTPEIELNTLATNADGFVRCIDAVFTIMRSQPYGAQIAAISSVASTRGLGIAPAYSATKALQKNYLEALRQRSAARGLDIYVTDIRPGFIDTPLIAGHRYPLTMPLPYAADRIVKAILAKKRVAWIDWRYMLLSWAWAALPGVLWENLPIGFYPFLTPSGGKAPGRSGRFSFGARRRGRAAQPDDSGAAAAKPGSAQQPEHGNGPAGQGTASGSEASK</sequence>
<feature type="compositionally biased region" description="Low complexity" evidence="3">
    <location>
        <begin position="275"/>
        <end position="286"/>
    </location>
</feature>
<keyword evidence="5" id="KW-1185">Reference proteome</keyword>
<protein>
    <submittedName>
        <fullName evidence="4">SDR family NAD(P)-dependent oxidoreductase</fullName>
    </submittedName>
</protein>
<proteinExistence type="inferred from homology"/>
<evidence type="ECO:0000256" key="2">
    <source>
        <dbReference type="ARBA" id="ARBA00023002"/>
    </source>
</evidence>
<dbReference type="PRINTS" id="PR00081">
    <property type="entry name" value="GDHRDH"/>
</dbReference>
<dbReference type="Pfam" id="PF00106">
    <property type="entry name" value="adh_short"/>
    <property type="match status" value="1"/>
</dbReference>
<feature type="region of interest" description="Disordered" evidence="3">
    <location>
        <begin position="261"/>
        <end position="313"/>
    </location>
</feature>